<name>A0ABX2N6P8_9SPHN</name>
<reference evidence="2 3" key="1">
    <citation type="submission" date="2020-06" db="EMBL/GenBank/DDBJ databases">
        <authorList>
            <person name="Kim S.-J."/>
            <person name="Park S.-J."/>
        </authorList>
    </citation>
    <scope>NUCLEOTIDE SEQUENCE [LARGE SCALE GENOMIC DNA]</scope>
    <source>
        <strain evidence="2 3">SW-151</strain>
    </source>
</reference>
<keyword evidence="3" id="KW-1185">Reference proteome</keyword>
<gene>
    <name evidence="2" type="ORF">HUO14_15880</name>
</gene>
<proteinExistence type="predicted"/>
<dbReference type="Proteomes" id="UP000652427">
    <property type="component" value="Unassembled WGS sequence"/>
</dbReference>
<protein>
    <submittedName>
        <fullName evidence="2">Uncharacterized protein</fullName>
    </submittedName>
</protein>
<organism evidence="2 3">
    <name type="scientific">Parasphingorhabdus flavimaris</name>
    <dbReference type="NCBI Taxonomy" id="266812"/>
    <lineage>
        <taxon>Bacteria</taxon>
        <taxon>Pseudomonadati</taxon>
        <taxon>Pseudomonadota</taxon>
        <taxon>Alphaproteobacteria</taxon>
        <taxon>Sphingomonadales</taxon>
        <taxon>Sphingomonadaceae</taxon>
        <taxon>Parasphingorhabdus</taxon>
    </lineage>
</organism>
<accession>A0ABX2N6P8</accession>
<evidence type="ECO:0000313" key="3">
    <source>
        <dbReference type="Proteomes" id="UP000652427"/>
    </source>
</evidence>
<feature type="signal peptide" evidence="1">
    <location>
        <begin position="1"/>
        <end position="19"/>
    </location>
</feature>
<evidence type="ECO:0000256" key="1">
    <source>
        <dbReference type="SAM" id="SignalP"/>
    </source>
</evidence>
<keyword evidence="1" id="KW-0732">Signal</keyword>
<evidence type="ECO:0000313" key="2">
    <source>
        <dbReference type="EMBL" id="NVD29378.1"/>
    </source>
</evidence>
<comment type="caution">
    <text evidence="2">The sequence shown here is derived from an EMBL/GenBank/DDBJ whole genome shotgun (WGS) entry which is preliminary data.</text>
</comment>
<dbReference type="RefSeq" id="WP_176280809.1">
    <property type="nucleotide sequence ID" value="NZ_JABWMH010000005.1"/>
</dbReference>
<feature type="chain" id="PRO_5045972038" evidence="1">
    <location>
        <begin position="20"/>
        <end position="231"/>
    </location>
</feature>
<sequence>MPMNLIALLMLALSQPATAQATPLTETQSRDLTCVAVLAIIASEQERGVASALDYPLLIERGATYAGLVGERIMSETGRSREEVRQEIVAAVAAQQAKGGNGAAADEVFETEMAQCLPLLDIAIPPRPKPDLNQCAGMLQLAYEEVHSREGLSKTAQDLKTLAAVLDSRARDKMRAEGLSGQESDILLTQERETMLADARQQEALGQGSDLDYDHCFTLAAPEDKGRKYEH</sequence>
<dbReference type="EMBL" id="JABWMH010000005">
    <property type="protein sequence ID" value="NVD29378.1"/>
    <property type="molecule type" value="Genomic_DNA"/>
</dbReference>